<proteinExistence type="predicted"/>
<reference evidence="1" key="2">
    <citation type="journal article" date="2015" name="Data Brief">
        <title>Shoot transcriptome of the giant reed, Arundo donax.</title>
        <authorList>
            <person name="Barrero R.A."/>
            <person name="Guerrero F.D."/>
            <person name="Moolhuijzen P."/>
            <person name="Goolsby J.A."/>
            <person name="Tidwell J."/>
            <person name="Bellgard S.E."/>
            <person name="Bellgard M.I."/>
        </authorList>
    </citation>
    <scope>NUCLEOTIDE SEQUENCE</scope>
    <source>
        <tissue evidence="1">Shoot tissue taken approximately 20 cm above the soil surface</tissue>
    </source>
</reference>
<reference evidence="1" key="1">
    <citation type="submission" date="2014-09" db="EMBL/GenBank/DDBJ databases">
        <authorList>
            <person name="Magalhaes I.L.F."/>
            <person name="Oliveira U."/>
            <person name="Santos F.R."/>
            <person name="Vidigal T.H.D.A."/>
            <person name="Brescovit A.D."/>
            <person name="Santos A.J."/>
        </authorList>
    </citation>
    <scope>NUCLEOTIDE SEQUENCE</scope>
    <source>
        <tissue evidence="1">Shoot tissue taken approximately 20 cm above the soil surface</tissue>
    </source>
</reference>
<dbReference type="EMBL" id="GBRH01181499">
    <property type="protein sequence ID" value="JAE16397.1"/>
    <property type="molecule type" value="Transcribed_RNA"/>
</dbReference>
<name>A0A0A9FVV1_ARUDO</name>
<dbReference type="AlphaFoldDB" id="A0A0A9FVV1"/>
<accession>A0A0A9FVV1</accession>
<sequence>MLEVLDTKRMADSSKVPLNITLYQGTIFQRWLSPLAHSQSTTVVPSWTPPWSLSPWKASKLR</sequence>
<evidence type="ECO:0000313" key="1">
    <source>
        <dbReference type="EMBL" id="JAE16397.1"/>
    </source>
</evidence>
<organism evidence="1">
    <name type="scientific">Arundo donax</name>
    <name type="common">Giant reed</name>
    <name type="synonym">Donax arundinaceus</name>
    <dbReference type="NCBI Taxonomy" id="35708"/>
    <lineage>
        <taxon>Eukaryota</taxon>
        <taxon>Viridiplantae</taxon>
        <taxon>Streptophyta</taxon>
        <taxon>Embryophyta</taxon>
        <taxon>Tracheophyta</taxon>
        <taxon>Spermatophyta</taxon>
        <taxon>Magnoliopsida</taxon>
        <taxon>Liliopsida</taxon>
        <taxon>Poales</taxon>
        <taxon>Poaceae</taxon>
        <taxon>PACMAD clade</taxon>
        <taxon>Arundinoideae</taxon>
        <taxon>Arundineae</taxon>
        <taxon>Arundo</taxon>
    </lineage>
</organism>
<protein>
    <submittedName>
        <fullName evidence="1">Uncharacterized protein</fullName>
    </submittedName>
</protein>